<evidence type="ECO:0000256" key="4">
    <source>
        <dbReference type="ARBA" id="ARBA00023242"/>
    </source>
</evidence>
<evidence type="ECO:0000313" key="9">
    <source>
        <dbReference type="EnsemblMetazoa" id="G12988.11:cds"/>
    </source>
</evidence>
<evidence type="ECO:0000259" key="8">
    <source>
        <dbReference type="Pfam" id="PF07962"/>
    </source>
</evidence>
<dbReference type="PANTHER" id="PTHR13220:SF11">
    <property type="entry name" value="TIMELESS-INTERACTING PROTEIN"/>
    <property type="match status" value="1"/>
</dbReference>
<accession>A0A8W8I7N8</accession>
<dbReference type="GO" id="GO:0003677">
    <property type="term" value="F:DNA binding"/>
    <property type="evidence" value="ECO:0007669"/>
    <property type="project" value="TreeGrafter"/>
</dbReference>
<evidence type="ECO:0000256" key="3">
    <source>
        <dbReference type="ARBA" id="ARBA00022763"/>
    </source>
</evidence>
<feature type="compositionally biased region" description="Acidic residues" evidence="7">
    <location>
        <begin position="32"/>
        <end position="46"/>
    </location>
</feature>
<dbReference type="GO" id="GO:0043111">
    <property type="term" value="P:replication fork arrest"/>
    <property type="evidence" value="ECO:0007669"/>
    <property type="project" value="TreeGrafter"/>
</dbReference>
<sequence length="135" mass="15113">MESVNLEMDEIFEEDEDFPTVGALPDLPQDNEGMEEMGQGEDQDDNSAEVLSRLKDLSKGAAKKVVRRPQPKLDATRLTGERGIPILPKVFQDVKFKGKGHEVILKAKLYSGHFIFRDTDNQLGMNLSLLISLNL</sequence>
<evidence type="ECO:0000256" key="7">
    <source>
        <dbReference type="SAM" id="MobiDB-lite"/>
    </source>
</evidence>
<dbReference type="Pfam" id="PF07962">
    <property type="entry name" value="Swi3"/>
    <property type="match status" value="1"/>
</dbReference>
<feature type="region of interest" description="Disordered" evidence="7">
    <location>
        <begin position="15"/>
        <end position="46"/>
    </location>
</feature>
<evidence type="ECO:0000256" key="5">
    <source>
        <dbReference type="ARBA" id="ARBA00023306"/>
    </source>
</evidence>
<dbReference type="GO" id="GO:0000076">
    <property type="term" value="P:DNA replication checkpoint signaling"/>
    <property type="evidence" value="ECO:0007669"/>
    <property type="project" value="UniProtKB-UniRule"/>
</dbReference>
<comment type="subcellular location">
    <subcellularLocation>
        <location evidence="1 6">Nucleus</location>
    </subcellularLocation>
</comment>
<comment type="similarity">
    <text evidence="2 6">Belongs to the CSM3 family.</text>
</comment>
<keyword evidence="3 6" id="KW-0227">DNA damage</keyword>
<organism evidence="9 10">
    <name type="scientific">Magallana gigas</name>
    <name type="common">Pacific oyster</name>
    <name type="synonym">Crassostrea gigas</name>
    <dbReference type="NCBI Taxonomy" id="29159"/>
    <lineage>
        <taxon>Eukaryota</taxon>
        <taxon>Metazoa</taxon>
        <taxon>Spiralia</taxon>
        <taxon>Lophotrochozoa</taxon>
        <taxon>Mollusca</taxon>
        <taxon>Bivalvia</taxon>
        <taxon>Autobranchia</taxon>
        <taxon>Pteriomorphia</taxon>
        <taxon>Ostreida</taxon>
        <taxon>Ostreoidea</taxon>
        <taxon>Ostreidae</taxon>
        <taxon>Magallana</taxon>
    </lineage>
</organism>
<feature type="domain" description="Chromosome segregation in meiosis protein 3" evidence="8">
    <location>
        <begin position="72"/>
        <end position="103"/>
    </location>
</feature>
<dbReference type="InterPro" id="IPR012923">
    <property type="entry name" value="Csm3"/>
</dbReference>
<protein>
    <recommendedName>
        <fullName evidence="6">TIMELESS-interacting protein</fullName>
    </recommendedName>
</protein>
<dbReference type="GO" id="GO:0031298">
    <property type="term" value="C:replication fork protection complex"/>
    <property type="evidence" value="ECO:0007669"/>
    <property type="project" value="TreeGrafter"/>
</dbReference>
<evidence type="ECO:0000313" key="10">
    <source>
        <dbReference type="Proteomes" id="UP000005408"/>
    </source>
</evidence>
<evidence type="ECO:0000256" key="1">
    <source>
        <dbReference type="ARBA" id="ARBA00004123"/>
    </source>
</evidence>
<dbReference type="InterPro" id="IPR040038">
    <property type="entry name" value="TIPIN/Csm3/Swi3"/>
</dbReference>
<evidence type="ECO:0000256" key="2">
    <source>
        <dbReference type="ARBA" id="ARBA00006075"/>
    </source>
</evidence>
<dbReference type="Proteomes" id="UP000005408">
    <property type="component" value="Unassembled WGS sequence"/>
</dbReference>
<keyword evidence="5 6" id="KW-0131">Cell cycle</keyword>
<dbReference type="AlphaFoldDB" id="A0A8W8I7N8"/>
<reference evidence="9" key="1">
    <citation type="submission" date="2022-08" db="UniProtKB">
        <authorList>
            <consortium name="EnsemblMetazoa"/>
        </authorList>
    </citation>
    <scope>IDENTIFICATION</scope>
    <source>
        <strain evidence="9">05x7-T-G4-1.051#20</strain>
    </source>
</reference>
<proteinExistence type="inferred from homology"/>
<comment type="function">
    <text evidence="6">Plays an important role in the control of DNA replication and the maintenance of replication fork stability.</text>
</comment>
<name>A0A8W8I7N8_MAGGI</name>
<dbReference type="GO" id="GO:0031297">
    <property type="term" value="P:replication fork processing"/>
    <property type="evidence" value="ECO:0007669"/>
    <property type="project" value="UniProtKB-UniRule"/>
</dbReference>
<dbReference type="EnsemblMetazoa" id="G12988.11">
    <property type="protein sequence ID" value="G12988.11:cds"/>
    <property type="gene ID" value="G12988"/>
</dbReference>
<dbReference type="PANTHER" id="PTHR13220">
    <property type="entry name" value="TIMELESS INTERACTING-RELATED"/>
    <property type="match status" value="1"/>
</dbReference>
<keyword evidence="10" id="KW-1185">Reference proteome</keyword>
<dbReference type="GO" id="GO:0006974">
    <property type="term" value="P:DNA damage response"/>
    <property type="evidence" value="ECO:0007669"/>
    <property type="project" value="UniProtKB-KW"/>
</dbReference>
<evidence type="ECO:0000256" key="6">
    <source>
        <dbReference type="RuleBase" id="RU366049"/>
    </source>
</evidence>
<keyword evidence="4 6" id="KW-0539">Nucleus</keyword>